<sequence length="31" mass="3545">MTVLCCVRNVITLQSNGVEQLRTTRILRQAK</sequence>
<dbReference type="AlphaFoldDB" id="A0A2P2NIZ7"/>
<organism evidence="1">
    <name type="scientific">Rhizophora mucronata</name>
    <name type="common">Asiatic mangrove</name>
    <dbReference type="NCBI Taxonomy" id="61149"/>
    <lineage>
        <taxon>Eukaryota</taxon>
        <taxon>Viridiplantae</taxon>
        <taxon>Streptophyta</taxon>
        <taxon>Embryophyta</taxon>
        <taxon>Tracheophyta</taxon>
        <taxon>Spermatophyta</taxon>
        <taxon>Magnoliopsida</taxon>
        <taxon>eudicotyledons</taxon>
        <taxon>Gunneridae</taxon>
        <taxon>Pentapetalae</taxon>
        <taxon>rosids</taxon>
        <taxon>fabids</taxon>
        <taxon>Malpighiales</taxon>
        <taxon>Rhizophoraceae</taxon>
        <taxon>Rhizophora</taxon>
    </lineage>
</organism>
<protein>
    <submittedName>
        <fullName evidence="1">Uncharacterized protein</fullName>
    </submittedName>
</protein>
<name>A0A2P2NIZ7_RHIMU</name>
<accession>A0A2P2NIZ7</accession>
<proteinExistence type="predicted"/>
<dbReference type="EMBL" id="GGEC01061972">
    <property type="protein sequence ID" value="MBX42456.1"/>
    <property type="molecule type" value="Transcribed_RNA"/>
</dbReference>
<evidence type="ECO:0000313" key="1">
    <source>
        <dbReference type="EMBL" id="MBX42456.1"/>
    </source>
</evidence>
<reference evidence="1" key="1">
    <citation type="submission" date="2018-02" db="EMBL/GenBank/DDBJ databases">
        <title>Rhizophora mucronata_Transcriptome.</title>
        <authorList>
            <person name="Meera S.P."/>
            <person name="Sreeshan A."/>
            <person name="Augustine A."/>
        </authorList>
    </citation>
    <scope>NUCLEOTIDE SEQUENCE</scope>
    <source>
        <tissue evidence="1">Leaf</tissue>
    </source>
</reference>